<dbReference type="PANTHER" id="PTHR11614">
    <property type="entry name" value="PHOSPHOLIPASE-RELATED"/>
    <property type="match status" value="1"/>
</dbReference>
<dbReference type="InterPro" id="IPR029058">
    <property type="entry name" value="AB_hydrolase_fold"/>
</dbReference>
<comment type="caution">
    <text evidence="2">The sequence shown here is derived from an EMBL/GenBank/DDBJ whole genome shotgun (WGS) entry which is preliminary data.</text>
</comment>
<dbReference type="InterPro" id="IPR051044">
    <property type="entry name" value="MAG_DAG_Lipase"/>
</dbReference>
<protein>
    <submittedName>
        <fullName evidence="2">Lysophospholipase</fullName>
    </submittedName>
</protein>
<name>A0AA37STQ1_9BACT</name>
<evidence type="ECO:0000313" key="3">
    <source>
        <dbReference type="Proteomes" id="UP001156666"/>
    </source>
</evidence>
<evidence type="ECO:0000313" key="2">
    <source>
        <dbReference type="EMBL" id="GLR19150.1"/>
    </source>
</evidence>
<dbReference type="Pfam" id="PF12146">
    <property type="entry name" value="Hydrolase_4"/>
    <property type="match status" value="1"/>
</dbReference>
<sequence>MNTQLKDINGTKINTIEWETKNPKGVILIVHGYAEHCARYEHVAHFFNQNGYTVRSFDFSGHGKSEGTKAFISNFDIYVAELEEQAKSMVNDYPNIPGFILGHSMGGVVTGIAAARHQLSGINNIIFSNPGLDIVSNQPAILVKLIRILAPIVPKLKTTKLSSEFISRDAEERKKYDNDPLNYREGTRPGFANEFDKAGQWLRENAHQIDQNVYLNYSLSDKVVYPKASEYFYEQISSKDKSKTHYEGLYHELLNEPEKQEVMNNMLKWCNDHLSK</sequence>
<accession>A0AA37STQ1</accession>
<dbReference type="EMBL" id="BSOH01000027">
    <property type="protein sequence ID" value="GLR19150.1"/>
    <property type="molecule type" value="Genomic_DNA"/>
</dbReference>
<dbReference type="RefSeq" id="WP_235292186.1">
    <property type="nucleotide sequence ID" value="NZ_BSOH01000027.1"/>
</dbReference>
<reference evidence="2" key="2">
    <citation type="submission" date="2023-01" db="EMBL/GenBank/DDBJ databases">
        <title>Draft genome sequence of Portibacter lacus strain NBRC 108769.</title>
        <authorList>
            <person name="Sun Q."/>
            <person name="Mori K."/>
        </authorList>
    </citation>
    <scope>NUCLEOTIDE SEQUENCE</scope>
    <source>
        <strain evidence="2">NBRC 108769</strain>
    </source>
</reference>
<dbReference type="Proteomes" id="UP001156666">
    <property type="component" value="Unassembled WGS sequence"/>
</dbReference>
<dbReference type="AlphaFoldDB" id="A0AA37STQ1"/>
<dbReference type="InterPro" id="IPR022742">
    <property type="entry name" value="Hydrolase_4"/>
</dbReference>
<keyword evidence="3" id="KW-1185">Reference proteome</keyword>
<evidence type="ECO:0000259" key="1">
    <source>
        <dbReference type="Pfam" id="PF12146"/>
    </source>
</evidence>
<reference evidence="2" key="1">
    <citation type="journal article" date="2014" name="Int. J. Syst. Evol. Microbiol.">
        <title>Complete genome sequence of Corynebacterium casei LMG S-19264T (=DSM 44701T), isolated from a smear-ripened cheese.</title>
        <authorList>
            <consortium name="US DOE Joint Genome Institute (JGI-PGF)"/>
            <person name="Walter F."/>
            <person name="Albersmeier A."/>
            <person name="Kalinowski J."/>
            <person name="Ruckert C."/>
        </authorList>
    </citation>
    <scope>NUCLEOTIDE SEQUENCE</scope>
    <source>
        <strain evidence="2">NBRC 108769</strain>
    </source>
</reference>
<dbReference type="SUPFAM" id="SSF53474">
    <property type="entry name" value="alpha/beta-Hydrolases"/>
    <property type="match status" value="1"/>
</dbReference>
<organism evidence="2 3">
    <name type="scientific">Portibacter lacus</name>
    <dbReference type="NCBI Taxonomy" id="1099794"/>
    <lineage>
        <taxon>Bacteria</taxon>
        <taxon>Pseudomonadati</taxon>
        <taxon>Bacteroidota</taxon>
        <taxon>Saprospiria</taxon>
        <taxon>Saprospirales</taxon>
        <taxon>Haliscomenobacteraceae</taxon>
        <taxon>Portibacter</taxon>
    </lineage>
</organism>
<dbReference type="Gene3D" id="3.40.50.1820">
    <property type="entry name" value="alpha/beta hydrolase"/>
    <property type="match status" value="1"/>
</dbReference>
<feature type="domain" description="Serine aminopeptidase S33" evidence="1">
    <location>
        <begin position="22"/>
        <end position="258"/>
    </location>
</feature>
<gene>
    <name evidence="2" type="ORF">GCM10007940_37660</name>
</gene>
<proteinExistence type="predicted"/>